<dbReference type="NCBIfam" id="NF009806">
    <property type="entry name" value="PRK13290.1"/>
    <property type="match status" value="1"/>
</dbReference>
<accession>A0A6I6IQA7</accession>
<comment type="catalytic activity">
    <reaction evidence="7 8">
        <text>(2S)-4-acetamido-2-aminobutanoate = L-ectoine + H2O</text>
        <dbReference type="Rhea" id="RHEA:17281"/>
        <dbReference type="ChEBI" id="CHEBI:15377"/>
        <dbReference type="ChEBI" id="CHEBI:58515"/>
        <dbReference type="ChEBI" id="CHEBI:58929"/>
        <dbReference type="EC" id="4.2.1.108"/>
    </reaction>
</comment>
<reference evidence="10" key="1">
    <citation type="submission" date="2018-12" db="EMBL/GenBank/DDBJ databases">
        <title>Complete genome sequence of Roseovarius sp. MME-070.</title>
        <authorList>
            <person name="Nam Y.-D."/>
            <person name="Kang J."/>
            <person name="Chung W.-H."/>
            <person name="Park Y.S."/>
        </authorList>
    </citation>
    <scope>NUCLEOTIDE SEQUENCE [LARGE SCALE GENOMIC DNA]</scope>
    <source>
        <strain evidence="10">MME-070</strain>
    </source>
</reference>
<dbReference type="AlphaFoldDB" id="A0A6I6IQA7"/>
<dbReference type="InterPro" id="IPR014710">
    <property type="entry name" value="RmlC-like_jellyroll"/>
</dbReference>
<protein>
    <recommendedName>
        <fullName evidence="4 8">L-ectoine synthase</fullName>
        <ecNumber evidence="3 8">4.2.1.108</ecNumber>
    </recommendedName>
    <alternativeName>
        <fullName evidence="6 8">N-acetyldiaminobutyrate dehydratase</fullName>
    </alternativeName>
</protein>
<dbReference type="GO" id="GO:0019491">
    <property type="term" value="P:ectoine biosynthetic process"/>
    <property type="evidence" value="ECO:0007669"/>
    <property type="project" value="UniProtKB-UniRule"/>
</dbReference>
<dbReference type="UniPathway" id="UPA00067">
    <property type="reaction ID" value="UER00123"/>
</dbReference>
<evidence type="ECO:0000256" key="2">
    <source>
        <dbReference type="ARBA" id="ARBA00009637"/>
    </source>
</evidence>
<dbReference type="SUPFAM" id="SSF51182">
    <property type="entry name" value="RmlC-like cupins"/>
    <property type="match status" value="1"/>
</dbReference>
<organism evidence="9 10">
    <name type="scientific">Roseovarius faecimaris</name>
    <dbReference type="NCBI Taxonomy" id="2494550"/>
    <lineage>
        <taxon>Bacteria</taxon>
        <taxon>Pseudomonadati</taxon>
        <taxon>Pseudomonadota</taxon>
        <taxon>Alphaproteobacteria</taxon>
        <taxon>Rhodobacterales</taxon>
        <taxon>Roseobacteraceae</taxon>
        <taxon>Roseovarius</taxon>
    </lineage>
</organism>
<sequence>MFVKTLADILDTDAHVTGDAFESRRILLASDGLGYSFHDTVIKAGTTQHLHYKNHIEANYCIDGQGEVECVATGQVWPLGPGSMYVLDQHDAHIVRAETDMRLICIFTPALTGQETHDPDGSYAAPE</sequence>
<comment type="similarity">
    <text evidence="2 8">Belongs to the ectoine synthase family.</text>
</comment>
<dbReference type="Gene3D" id="2.60.120.10">
    <property type="entry name" value="Jelly Rolls"/>
    <property type="match status" value="1"/>
</dbReference>
<name>A0A6I6IQA7_9RHOB</name>
<evidence type="ECO:0000256" key="6">
    <source>
        <dbReference type="ARBA" id="ARBA00033271"/>
    </source>
</evidence>
<dbReference type="GO" id="GO:0033990">
    <property type="term" value="F:ectoine synthase activity"/>
    <property type="evidence" value="ECO:0007669"/>
    <property type="project" value="UniProtKB-EC"/>
</dbReference>
<dbReference type="KEGG" id="rom:EI983_04925"/>
<dbReference type="PANTHER" id="PTHR39289">
    <property type="match status" value="1"/>
</dbReference>
<keyword evidence="10" id="KW-1185">Reference proteome</keyword>
<comment type="function">
    <text evidence="8">Catalyzes the circularization of gamma-N-acetyl-alpha,gamma-diaminobutyric acid (ADABA) to ectoine (1,4,5,6-tetrahydro-2-methyl-4-pyrimidine carboxylic acid), which is an excellent osmoprotectant.</text>
</comment>
<dbReference type="Pfam" id="PF06339">
    <property type="entry name" value="Ectoine_synth"/>
    <property type="match status" value="1"/>
</dbReference>
<dbReference type="Proteomes" id="UP000428330">
    <property type="component" value="Chromosome"/>
</dbReference>
<gene>
    <name evidence="8" type="primary">ectC</name>
    <name evidence="9" type="ORF">EI983_04925</name>
</gene>
<evidence type="ECO:0000256" key="7">
    <source>
        <dbReference type="ARBA" id="ARBA00048714"/>
    </source>
</evidence>
<dbReference type="PANTHER" id="PTHR39289:SF1">
    <property type="entry name" value="L-ECTOINE SYNTHASE"/>
    <property type="match status" value="1"/>
</dbReference>
<dbReference type="InterPro" id="IPR011051">
    <property type="entry name" value="RmlC_Cupin_sf"/>
</dbReference>
<dbReference type="EMBL" id="CP034348">
    <property type="protein sequence ID" value="QGX97657.1"/>
    <property type="molecule type" value="Genomic_DNA"/>
</dbReference>
<dbReference type="OrthoDB" id="9801830at2"/>
<comment type="pathway">
    <text evidence="1 8">Amine and polyamine biosynthesis; ectoine biosynthesis; L-ectoine from L-aspartate 4-semialdehyde: step 3/3.</text>
</comment>
<evidence type="ECO:0000313" key="10">
    <source>
        <dbReference type="Proteomes" id="UP000428330"/>
    </source>
</evidence>
<evidence type="ECO:0000256" key="8">
    <source>
        <dbReference type="HAMAP-Rule" id="MF_01255"/>
    </source>
</evidence>
<evidence type="ECO:0000313" key="9">
    <source>
        <dbReference type="EMBL" id="QGX97657.1"/>
    </source>
</evidence>
<dbReference type="InterPro" id="IPR010462">
    <property type="entry name" value="Ectoine_synth"/>
</dbReference>
<dbReference type="CDD" id="cd06978">
    <property type="entry name" value="cupin_EctC"/>
    <property type="match status" value="1"/>
</dbReference>
<dbReference type="HAMAP" id="MF_01255">
    <property type="entry name" value="Ectoine_synth"/>
    <property type="match status" value="1"/>
</dbReference>
<evidence type="ECO:0000256" key="1">
    <source>
        <dbReference type="ARBA" id="ARBA00005181"/>
    </source>
</evidence>
<evidence type="ECO:0000256" key="4">
    <source>
        <dbReference type="ARBA" id="ARBA00019707"/>
    </source>
</evidence>
<dbReference type="RefSeq" id="WP_157706290.1">
    <property type="nucleotide sequence ID" value="NZ_CP034348.1"/>
</dbReference>
<proteinExistence type="inferred from homology"/>
<evidence type="ECO:0000256" key="5">
    <source>
        <dbReference type="ARBA" id="ARBA00023239"/>
    </source>
</evidence>
<dbReference type="EC" id="4.2.1.108" evidence="3 8"/>
<keyword evidence="5 8" id="KW-0456">Lyase</keyword>
<evidence type="ECO:0000256" key="3">
    <source>
        <dbReference type="ARBA" id="ARBA00013192"/>
    </source>
</evidence>